<feature type="region of interest" description="Disordered" evidence="1">
    <location>
        <begin position="90"/>
        <end position="114"/>
    </location>
</feature>
<evidence type="ECO:0000313" key="2">
    <source>
        <dbReference type="EMBL" id="KAG2606142.1"/>
    </source>
</evidence>
<evidence type="ECO:0000256" key="1">
    <source>
        <dbReference type="SAM" id="MobiDB-lite"/>
    </source>
</evidence>
<organism evidence="2 3">
    <name type="scientific">Panicum virgatum</name>
    <name type="common">Blackwell switchgrass</name>
    <dbReference type="NCBI Taxonomy" id="38727"/>
    <lineage>
        <taxon>Eukaryota</taxon>
        <taxon>Viridiplantae</taxon>
        <taxon>Streptophyta</taxon>
        <taxon>Embryophyta</taxon>
        <taxon>Tracheophyta</taxon>
        <taxon>Spermatophyta</taxon>
        <taxon>Magnoliopsida</taxon>
        <taxon>Liliopsida</taxon>
        <taxon>Poales</taxon>
        <taxon>Poaceae</taxon>
        <taxon>PACMAD clade</taxon>
        <taxon>Panicoideae</taxon>
        <taxon>Panicodae</taxon>
        <taxon>Paniceae</taxon>
        <taxon>Panicinae</taxon>
        <taxon>Panicum</taxon>
        <taxon>Panicum sect. Hiantes</taxon>
    </lineage>
</organism>
<dbReference type="EMBL" id="CM029044">
    <property type="protein sequence ID" value="KAG2606142.1"/>
    <property type="molecule type" value="Genomic_DNA"/>
</dbReference>
<gene>
    <name evidence="2" type="ORF">PVAP13_4NG141600</name>
</gene>
<name>A0A8T0T390_PANVG</name>
<proteinExistence type="predicted"/>
<keyword evidence="3" id="KW-1185">Reference proteome</keyword>
<reference evidence="2" key="1">
    <citation type="submission" date="2020-05" db="EMBL/GenBank/DDBJ databases">
        <title>WGS assembly of Panicum virgatum.</title>
        <authorList>
            <person name="Lovell J.T."/>
            <person name="Jenkins J."/>
            <person name="Shu S."/>
            <person name="Juenger T.E."/>
            <person name="Schmutz J."/>
        </authorList>
    </citation>
    <scope>NUCLEOTIDE SEQUENCE</scope>
    <source>
        <strain evidence="2">AP13</strain>
    </source>
</reference>
<dbReference type="AlphaFoldDB" id="A0A8T0T390"/>
<comment type="caution">
    <text evidence="2">The sequence shown here is derived from an EMBL/GenBank/DDBJ whole genome shotgun (WGS) entry which is preliminary data.</text>
</comment>
<evidence type="ECO:0000313" key="3">
    <source>
        <dbReference type="Proteomes" id="UP000823388"/>
    </source>
</evidence>
<dbReference type="Proteomes" id="UP000823388">
    <property type="component" value="Chromosome 4N"/>
</dbReference>
<sequence>MRPFFLHALSPYPLPSLPALAKPWACPLGNVIGGLLSHSEWISKMMLSLPVQLGGSDPVHPAGDWEPGGRSALRTGVEVLLKSIVATGVTIQAPPPQPNRDGLQSREFNRGRPS</sequence>
<accession>A0A8T0T390</accession>
<protein>
    <submittedName>
        <fullName evidence="2">Uncharacterized protein</fullName>
    </submittedName>
</protein>
<feature type="compositionally biased region" description="Basic and acidic residues" evidence="1">
    <location>
        <begin position="103"/>
        <end position="114"/>
    </location>
</feature>